<keyword evidence="9" id="KW-1185">Reference proteome</keyword>
<sequence length="128" mass="14302">MHVLEADESGRVAVCRADELADGERLLFRVGRRRFGLFRYDGRFFALNGVCPHAAGALCEGPLTGTALPTDEFTYDYGKDGQVLRCAWHGFEFDITTGRSLVDPKLRARTFPVRVEDGAVVVELRPRK</sequence>
<reference evidence="9" key="1">
    <citation type="journal article" date="2019" name="Int. J. Syst. Evol. Microbiol.">
        <title>The Global Catalogue of Microorganisms (GCM) 10K type strain sequencing project: providing services to taxonomists for standard genome sequencing and annotation.</title>
        <authorList>
            <consortium name="The Broad Institute Genomics Platform"/>
            <consortium name="The Broad Institute Genome Sequencing Center for Infectious Disease"/>
            <person name="Wu L."/>
            <person name="Ma J."/>
        </authorList>
    </citation>
    <scope>NUCLEOTIDE SEQUENCE [LARGE SCALE GENOMIC DNA]</scope>
    <source>
        <strain evidence="9">CCUG 56401</strain>
    </source>
</reference>
<feature type="domain" description="Rieske" evidence="7">
    <location>
        <begin position="12"/>
        <end position="122"/>
    </location>
</feature>
<protein>
    <submittedName>
        <fullName evidence="8">Rieske (2Fe-2S) protein</fullName>
    </submittedName>
</protein>
<dbReference type="PANTHER" id="PTHR21496">
    <property type="entry name" value="FERREDOXIN-RELATED"/>
    <property type="match status" value="1"/>
</dbReference>
<evidence type="ECO:0000313" key="9">
    <source>
        <dbReference type="Proteomes" id="UP001597018"/>
    </source>
</evidence>
<evidence type="ECO:0000313" key="8">
    <source>
        <dbReference type="EMBL" id="MFD0918591.1"/>
    </source>
</evidence>
<keyword evidence="1" id="KW-0001">2Fe-2S</keyword>
<evidence type="ECO:0000256" key="1">
    <source>
        <dbReference type="ARBA" id="ARBA00022714"/>
    </source>
</evidence>
<name>A0ABW3FJC9_9PSEU</name>
<comment type="caution">
    <text evidence="8">The sequence shown here is derived from an EMBL/GenBank/DDBJ whole genome shotgun (WGS) entry which is preliminary data.</text>
</comment>
<keyword evidence="2" id="KW-0479">Metal-binding</keyword>
<proteinExistence type="inferred from homology"/>
<gene>
    <name evidence="8" type="ORF">ACFQ16_02440</name>
</gene>
<evidence type="ECO:0000256" key="3">
    <source>
        <dbReference type="ARBA" id="ARBA00023004"/>
    </source>
</evidence>
<dbReference type="RefSeq" id="WP_345600951.1">
    <property type="nucleotide sequence ID" value="NZ_BAABLT010000022.1"/>
</dbReference>
<comment type="cofactor">
    <cofactor evidence="5">
        <name>[2Fe-2S] cluster</name>
        <dbReference type="ChEBI" id="CHEBI:190135"/>
    </cofactor>
</comment>
<keyword evidence="3" id="KW-0408">Iron</keyword>
<evidence type="ECO:0000256" key="5">
    <source>
        <dbReference type="ARBA" id="ARBA00034078"/>
    </source>
</evidence>
<dbReference type="PROSITE" id="PS51296">
    <property type="entry name" value="RIESKE"/>
    <property type="match status" value="1"/>
</dbReference>
<evidence type="ECO:0000259" key="7">
    <source>
        <dbReference type="PROSITE" id="PS51296"/>
    </source>
</evidence>
<dbReference type="PANTHER" id="PTHR21496:SF0">
    <property type="entry name" value="RIESKE DOMAIN-CONTAINING PROTEIN"/>
    <property type="match status" value="1"/>
</dbReference>
<keyword evidence="4" id="KW-0411">Iron-sulfur</keyword>
<comment type="similarity">
    <text evidence="6">Belongs to the bacterial ring-hydroxylating dioxygenase ferredoxin component family.</text>
</comment>
<dbReference type="InterPro" id="IPR036922">
    <property type="entry name" value="Rieske_2Fe-2S_sf"/>
</dbReference>
<organism evidence="8 9">
    <name type="scientific">Saccharopolyspora rosea</name>
    <dbReference type="NCBI Taxonomy" id="524884"/>
    <lineage>
        <taxon>Bacteria</taxon>
        <taxon>Bacillati</taxon>
        <taxon>Actinomycetota</taxon>
        <taxon>Actinomycetes</taxon>
        <taxon>Pseudonocardiales</taxon>
        <taxon>Pseudonocardiaceae</taxon>
        <taxon>Saccharopolyspora</taxon>
    </lineage>
</organism>
<dbReference type="InterPro" id="IPR017941">
    <property type="entry name" value="Rieske_2Fe-2S"/>
</dbReference>
<dbReference type="SUPFAM" id="SSF50022">
    <property type="entry name" value="ISP domain"/>
    <property type="match status" value="1"/>
</dbReference>
<dbReference type="Gene3D" id="2.102.10.10">
    <property type="entry name" value="Rieske [2Fe-2S] iron-sulphur domain"/>
    <property type="match status" value="1"/>
</dbReference>
<evidence type="ECO:0000256" key="6">
    <source>
        <dbReference type="ARBA" id="ARBA00038001"/>
    </source>
</evidence>
<evidence type="ECO:0000256" key="2">
    <source>
        <dbReference type="ARBA" id="ARBA00022723"/>
    </source>
</evidence>
<dbReference type="Pfam" id="PF00355">
    <property type="entry name" value="Rieske"/>
    <property type="match status" value="1"/>
</dbReference>
<dbReference type="Proteomes" id="UP001597018">
    <property type="component" value="Unassembled WGS sequence"/>
</dbReference>
<dbReference type="EMBL" id="JBHTIW010000001">
    <property type="protein sequence ID" value="MFD0918591.1"/>
    <property type="molecule type" value="Genomic_DNA"/>
</dbReference>
<accession>A0ABW3FJC9</accession>
<evidence type="ECO:0000256" key="4">
    <source>
        <dbReference type="ARBA" id="ARBA00023014"/>
    </source>
</evidence>